<comment type="caution">
    <text evidence="1">The sequence shown here is derived from an EMBL/GenBank/DDBJ whole genome shotgun (WGS) entry which is preliminary data.</text>
</comment>
<gene>
    <name evidence="1" type="ORF">TNCT_416471</name>
</gene>
<organism evidence="1 2">
    <name type="scientific">Trichonephila clavata</name>
    <name type="common">Joro spider</name>
    <name type="synonym">Nephila clavata</name>
    <dbReference type="NCBI Taxonomy" id="2740835"/>
    <lineage>
        <taxon>Eukaryota</taxon>
        <taxon>Metazoa</taxon>
        <taxon>Ecdysozoa</taxon>
        <taxon>Arthropoda</taxon>
        <taxon>Chelicerata</taxon>
        <taxon>Arachnida</taxon>
        <taxon>Araneae</taxon>
        <taxon>Araneomorphae</taxon>
        <taxon>Entelegynae</taxon>
        <taxon>Araneoidea</taxon>
        <taxon>Nephilidae</taxon>
        <taxon>Trichonephila</taxon>
    </lineage>
</organism>
<reference evidence="1" key="1">
    <citation type="submission" date="2020-07" db="EMBL/GenBank/DDBJ databases">
        <title>Multicomponent nature underlies the extraordinary mechanical properties of spider dragline silk.</title>
        <authorList>
            <person name="Kono N."/>
            <person name="Nakamura H."/>
            <person name="Mori M."/>
            <person name="Yoshida Y."/>
            <person name="Ohtoshi R."/>
            <person name="Malay A.D."/>
            <person name="Moran D.A.P."/>
            <person name="Tomita M."/>
            <person name="Numata K."/>
            <person name="Arakawa K."/>
        </authorList>
    </citation>
    <scope>NUCLEOTIDE SEQUENCE</scope>
</reference>
<proteinExistence type="predicted"/>
<accession>A0A8X6J0L0</accession>
<evidence type="ECO:0000313" key="1">
    <source>
        <dbReference type="EMBL" id="GFQ86415.1"/>
    </source>
</evidence>
<sequence>MKPFQADLAQYCFISTLMPLHPTRSQTLMRMPQCWLASLLNKWIDHGESNIPIHDSSFVETLPGSLLEIECAMSYK</sequence>
<protein>
    <submittedName>
        <fullName evidence="1">Uncharacterized protein</fullName>
    </submittedName>
</protein>
<dbReference type="EMBL" id="BMAO01013114">
    <property type="protein sequence ID" value="GFQ86415.1"/>
    <property type="molecule type" value="Genomic_DNA"/>
</dbReference>
<dbReference type="Proteomes" id="UP000887116">
    <property type="component" value="Unassembled WGS sequence"/>
</dbReference>
<dbReference type="AlphaFoldDB" id="A0A8X6J0L0"/>
<name>A0A8X6J0L0_TRICU</name>
<keyword evidence="2" id="KW-1185">Reference proteome</keyword>
<evidence type="ECO:0000313" key="2">
    <source>
        <dbReference type="Proteomes" id="UP000887116"/>
    </source>
</evidence>